<comment type="caution">
    <text evidence="1">The sequence shown here is derived from an EMBL/GenBank/DDBJ whole genome shotgun (WGS) entry which is preliminary data.</text>
</comment>
<keyword evidence="2" id="KW-1185">Reference proteome</keyword>
<evidence type="ECO:0000313" key="1">
    <source>
        <dbReference type="EMBL" id="MEQ2246758.1"/>
    </source>
</evidence>
<gene>
    <name evidence="1" type="ORF">ILYODFUR_002552</name>
</gene>
<protein>
    <submittedName>
        <fullName evidence="1">Uncharacterized protein</fullName>
    </submittedName>
</protein>
<organism evidence="1 2">
    <name type="scientific">Ilyodon furcidens</name>
    <name type="common">goldbreast splitfin</name>
    <dbReference type="NCBI Taxonomy" id="33524"/>
    <lineage>
        <taxon>Eukaryota</taxon>
        <taxon>Metazoa</taxon>
        <taxon>Chordata</taxon>
        <taxon>Craniata</taxon>
        <taxon>Vertebrata</taxon>
        <taxon>Euteleostomi</taxon>
        <taxon>Actinopterygii</taxon>
        <taxon>Neopterygii</taxon>
        <taxon>Teleostei</taxon>
        <taxon>Neoteleostei</taxon>
        <taxon>Acanthomorphata</taxon>
        <taxon>Ovalentaria</taxon>
        <taxon>Atherinomorphae</taxon>
        <taxon>Cyprinodontiformes</taxon>
        <taxon>Goodeidae</taxon>
        <taxon>Ilyodon</taxon>
    </lineage>
</organism>
<accession>A0ABV0US15</accession>
<proteinExistence type="predicted"/>
<sequence length="102" mass="11827">MDLHLTPFPLASSSYYSSFTRSMNPLSRFPRLIILSSSIFIPPVHMTIPSQHCLFNIDTLHEATDTKTRKLITTHREFHQKFSTLTLCQDKGRRPRSSEHPE</sequence>
<name>A0ABV0US15_9TELE</name>
<dbReference type="EMBL" id="JAHRIQ010081219">
    <property type="protein sequence ID" value="MEQ2246758.1"/>
    <property type="molecule type" value="Genomic_DNA"/>
</dbReference>
<reference evidence="1 2" key="1">
    <citation type="submission" date="2021-06" db="EMBL/GenBank/DDBJ databases">
        <authorList>
            <person name="Palmer J.M."/>
        </authorList>
    </citation>
    <scope>NUCLEOTIDE SEQUENCE [LARGE SCALE GENOMIC DNA]</scope>
    <source>
        <strain evidence="2">if_2019</strain>
        <tissue evidence="1">Muscle</tissue>
    </source>
</reference>
<evidence type="ECO:0000313" key="2">
    <source>
        <dbReference type="Proteomes" id="UP001482620"/>
    </source>
</evidence>
<dbReference type="Proteomes" id="UP001482620">
    <property type="component" value="Unassembled WGS sequence"/>
</dbReference>